<keyword evidence="3" id="KW-1185">Reference proteome</keyword>
<sequence>MLAPFGVARESASASIISAGISDGEALAGFVKDQDRAWIEQEPAFGVEIALLLHITGEGAGLRLKQAMAKAMPSTSAAVTPEQTLQELDKLRQSDTFKLANSTQQGKFLTVHRIIGRIVEGAAPNVATAGKDEMLSDVVALIPNFVRQVKPAAEGNPKATAFGAEALALMYPDVKKKAGAGNATLKDVKPFRIYGYLCAPEVRATYDAMVSDVDKKLGSASSAKAKKAKTSKSAGDGDDAAFKKAMELFA</sequence>
<accession>A0ABN9SVH0</accession>
<protein>
    <submittedName>
        <fullName evidence="2">Uncharacterized protein</fullName>
    </submittedName>
</protein>
<dbReference type="EMBL" id="CAUYUJ010013625">
    <property type="protein sequence ID" value="CAK0836512.1"/>
    <property type="molecule type" value="Genomic_DNA"/>
</dbReference>
<dbReference type="Proteomes" id="UP001189429">
    <property type="component" value="Unassembled WGS sequence"/>
</dbReference>
<evidence type="ECO:0000313" key="3">
    <source>
        <dbReference type="Proteomes" id="UP001189429"/>
    </source>
</evidence>
<name>A0ABN9SVH0_9DINO</name>
<reference evidence="2" key="1">
    <citation type="submission" date="2023-10" db="EMBL/GenBank/DDBJ databases">
        <authorList>
            <person name="Chen Y."/>
            <person name="Shah S."/>
            <person name="Dougan E. K."/>
            <person name="Thang M."/>
            <person name="Chan C."/>
        </authorList>
    </citation>
    <scope>NUCLEOTIDE SEQUENCE [LARGE SCALE GENOMIC DNA]</scope>
</reference>
<gene>
    <name evidence="2" type="ORF">PCOR1329_LOCUS32973</name>
</gene>
<evidence type="ECO:0000256" key="1">
    <source>
        <dbReference type="SAM" id="MobiDB-lite"/>
    </source>
</evidence>
<feature type="region of interest" description="Disordered" evidence="1">
    <location>
        <begin position="217"/>
        <end position="238"/>
    </location>
</feature>
<comment type="caution">
    <text evidence="2">The sequence shown here is derived from an EMBL/GenBank/DDBJ whole genome shotgun (WGS) entry which is preliminary data.</text>
</comment>
<evidence type="ECO:0000313" key="2">
    <source>
        <dbReference type="EMBL" id="CAK0836512.1"/>
    </source>
</evidence>
<proteinExistence type="predicted"/>
<organism evidence="2 3">
    <name type="scientific">Prorocentrum cordatum</name>
    <dbReference type="NCBI Taxonomy" id="2364126"/>
    <lineage>
        <taxon>Eukaryota</taxon>
        <taxon>Sar</taxon>
        <taxon>Alveolata</taxon>
        <taxon>Dinophyceae</taxon>
        <taxon>Prorocentrales</taxon>
        <taxon>Prorocentraceae</taxon>
        <taxon>Prorocentrum</taxon>
    </lineage>
</organism>